<protein>
    <submittedName>
        <fullName evidence="1">Uncharacterized protein</fullName>
    </submittedName>
</protein>
<evidence type="ECO:0000313" key="1">
    <source>
        <dbReference type="EMBL" id="SVB43021.1"/>
    </source>
</evidence>
<reference evidence="1" key="1">
    <citation type="submission" date="2018-05" db="EMBL/GenBank/DDBJ databases">
        <authorList>
            <person name="Lanie J.A."/>
            <person name="Ng W.-L."/>
            <person name="Kazmierczak K.M."/>
            <person name="Andrzejewski T.M."/>
            <person name="Davidsen T.M."/>
            <person name="Wayne K.J."/>
            <person name="Tettelin H."/>
            <person name="Glass J.I."/>
            <person name="Rusch D."/>
            <person name="Podicherti R."/>
            <person name="Tsui H.-C.T."/>
            <person name="Winkler M.E."/>
        </authorList>
    </citation>
    <scope>NUCLEOTIDE SEQUENCE</scope>
</reference>
<name>A0A382DZ72_9ZZZZ</name>
<organism evidence="1">
    <name type="scientific">marine metagenome</name>
    <dbReference type="NCBI Taxonomy" id="408172"/>
    <lineage>
        <taxon>unclassified sequences</taxon>
        <taxon>metagenomes</taxon>
        <taxon>ecological metagenomes</taxon>
    </lineage>
</organism>
<feature type="non-terminal residue" evidence="1">
    <location>
        <position position="81"/>
    </location>
</feature>
<dbReference type="EMBL" id="UINC01041569">
    <property type="protein sequence ID" value="SVB43021.1"/>
    <property type="molecule type" value="Genomic_DNA"/>
</dbReference>
<sequence>MATKRIKKAKPEEDRVVTAYYMLARVVDQNTQMFKAFIDMISDHKEALDEKEKRTAPPKPTNTISKDQIKEVLIKINKTCG</sequence>
<proteinExistence type="predicted"/>
<dbReference type="AlphaFoldDB" id="A0A382DZ72"/>
<accession>A0A382DZ72</accession>
<gene>
    <name evidence="1" type="ORF">METZ01_LOCUS195875</name>
</gene>